<sequence length="168" mass="19731">MRIRKNRNSDKIVKITEKQPDPLQLIVIKKQYNPPVSLEKKVPIYAPPSIPLSKEQKEYWKLPPCISMWKNPKSRIISLEKRMQHIPTHPSLNINFEKFSRFKEALDEAENDLKKKYSSQNRAQSFENLSQTIISRLNEVKKKLENVSEELSAISKLNSETEDKEEEL</sequence>
<dbReference type="VEuPathDB" id="MicrosporidiaDB:CWI39_0024p0020"/>
<comment type="caution">
    <text evidence="6">The sequence shown here is derived from an EMBL/GenBank/DDBJ whole genome shotgun (WGS) entry which is preliminary data.</text>
</comment>
<dbReference type="AlphaFoldDB" id="A0A4Q9LNH0"/>
<organism evidence="6 7">
    <name type="scientific">Hamiltosporidium magnivora</name>
    <dbReference type="NCBI Taxonomy" id="148818"/>
    <lineage>
        <taxon>Eukaryota</taxon>
        <taxon>Fungi</taxon>
        <taxon>Fungi incertae sedis</taxon>
        <taxon>Microsporidia</taxon>
        <taxon>Dubosqiidae</taxon>
        <taxon>Hamiltosporidium</taxon>
    </lineage>
</organism>
<reference evidence="6 7" key="1">
    <citation type="submission" date="2017-12" db="EMBL/GenBank/DDBJ databases">
        <authorList>
            <person name="Pombert J.-F."/>
            <person name="Haag K.L."/>
            <person name="Ebert D."/>
        </authorList>
    </citation>
    <scope>NUCLEOTIDE SEQUENCE [LARGE SCALE GENOMIC DNA]</scope>
    <source>
        <strain evidence="6">IL-BN-2</strain>
    </source>
</reference>
<name>A0A4Q9LNH0_9MICR</name>
<dbReference type="InterPro" id="IPR017862">
    <property type="entry name" value="SKI-int_prot_SKIP"/>
</dbReference>
<protein>
    <recommendedName>
        <fullName evidence="2 3">Pre-mRNA-processing protein 45</fullName>
    </recommendedName>
</protein>
<comment type="subcellular location">
    <subcellularLocation>
        <location evidence="3">Nucleus</location>
    </subcellularLocation>
</comment>
<evidence type="ECO:0000256" key="3">
    <source>
        <dbReference type="RuleBase" id="RU367140"/>
    </source>
</evidence>
<feature type="coiled-coil region" evidence="4">
    <location>
        <begin position="130"/>
        <end position="164"/>
    </location>
</feature>
<evidence type="ECO:0000256" key="1">
    <source>
        <dbReference type="ARBA" id="ARBA00010197"/>
    </source>
</evidence>
<dbReference type="Proteomes" id="UP000293045">
    <property type="component" value="Unassembled WGS sequence"/>
</dbReference>
<evidence type="ECO:0000256" key="2">
    <source>
        <dbReference type="ARBA" id="ARBA00022160"/>
    </source>
</evidence>
<dbReference type="Pfam" id="PF02731">
    <property type="entry name" value="SKIP_SNW"/>
    <property type="match status" value="1"/>
</dbReference>
<feature type="domain" description="SKI-interacting protein SKIP SNW" evidence="5">
    <location>
        <begin position="5"/>
        <end position="128"/>
    </location>
</feature>
<keyword evidence="3" id="KW-0507">mRNA processing</keyword>
<dbReference type="PANTHER" id="PTHR12096">
    <property type="entry name" value="NUCLEAR PROTEIN SKIP-RELATED"/>
    <property type="match status" value="1"/>
</dbReference>
<dbReference type="GO" id="GO:0000398">
    <property type="term" value="P:mRNA splicing, via spliceosome"/>
    <property type="evidence" value="ECO:0007669"/>
    <property type="project" value="InterPro"/>
</dbReference>
<dbReference type="GO" id="GO:0005681">
    <property type="term" value="C:spliceosomal complex"/>
    <property type="evidence" value="ECO:0007669"/>
    <property type="project" value="UniProtKB-UniRule"/>
</dbReference>
<accession>A0A4Q9LNH0</accession>
<dbReference type="VEuPathDB" id="MicrosporidiaDB:CWI36_0274p0030"/>
<keyword evidence="3" id="KW-0747">Spliceosome</keyword>
<dbReference type="EMBL" id="PIXR01000024">
    <property type="protein sequence ID" value="TBU09874.1"/>
    <property type="molecule type" value="Genomic_DNA"/>
</dbReference>
<evidence type="ECO:0000313" key="7">
    <source>
        <dbReference type="Proteomes" id="UP000293045"/>
    </source>
</evidence>
<evidence type="ECO:0000313" key="6">
    <source>
        <dbReference type="EMBL" id="TBU09874.1"/>
    </source>
</evidence>
<comment type="function">
    <text evidence="3">Involved in pre-mRNA splicing.</text>
</comment>
<evidence type="ECO:0000259" key="5">
    <source>
        <dbReference type="Pfam" id="PF02731"/>
    </source>
</evidence>
<keyword evidence="3" id="KW-0539">Nucleus</keyword>
<keyword evidence="3" id="KW-0508">mRNA splicing</keyword>
<comment type="similarity">
    <text evidence="1 3">Belongs to the SNW family.</text>
</comment>
<proteinExistence type="inferred from homology"/>
<comment type="subunit">
    <text evidence="3">Associated with the spliceosome.</text>
</comment>
<gene>
    <name evidence="6" type="ORF">CWI39_0024p0020</name>
</gene>
<keyword evidence="4" id="KW-0175">Coiled coil</keyword>
<dbReference type="InterPro" id="IPR004015">
    <property type="entry name" value="SKI-int_prot_SKIP_SNW-dom"/>
</dbReference>
<evidence type="ECO:0000256" key="4">
    <source>
        <dbReference type="SAM" id="Coils"/>
    </source>
</evidence>